<dbReference type="Proteomes" id="UP000632273">
    <property type="component" value="Unassembled WGS sequence"/>
</dbReference>
<name>A0ABQ1UUH5_9BACT</name>
<gene>
    <name evidence="1" type="ORF">GCM10011383_43420</name>
</gene>
<reference evidence="2" key="1">
    <citation type="journal article" date="2019" name="Int. J. Syst. Evol. Microbiol.">
        <title>The Global Catalogue of Microorganisms (GCM) 10K type strain sequencing project: providing services to taxonomists for standard genome sequencing and annotation.</title>
        <authorList>
            <consortium name="The Broad Institute Genomics Platform"/>
            <consortium name="The Broad Institute Genome Sequencing Center for Infectious Disease"/>
            <person name="Wu L."/>
            <person name="Ma J."/>
        </authorList>
    </citation>
    <scope>NUCLEOTIDE SEQUENCE [LARGE SCALE GENOMIC DNA]</scope>
    <source>
        <strain evidence="2">CGMCC 1.15197</strain>
    </source>
</reference>
<comment type="caution">
    <text evidence="1">The sequence shown here is derived from an EMBL/GenBank/DDBJ whole genome shotgun (WGS) entry which is preliminary data.</text>
</comment>
<evidence type="ECO:0008006" key="3">
    <source>
        <dbReference type="Google" id="ProtNLM"/>
    </source>
</evidence>
<sequence length="84" mass="9703">MPHYNPRAYLRSMANINRIELTTTSVYVFFSDGTFWPGPYATVPCTFLYHATEAQRANWQLVDQDTAVEWPDLAQKLTMAQMGR</sequence>
<evidence type="ECO:0000313" key="2">
    <source>
        <dbReference type="Proteomes" id="UP000632273"/>
    </source>
</evidence>
<protein>
    <recommendedName>
        <fullName evidence="3">DUF2442 domain-containing protein</fullName>
    </recommendedName>
</protein>
<accession>A0ABQ1UUH5</accession>
<organism evidence="1 2">
    <name type="scientific">Hymenobacter cavernae</name>
    <dbReference type="NCBI Taxonomy" id="2044852"/>
    <lineage>
        <taxon>Bacteria</taxon>
        <taxon>Pseudomonadati</taxon>
        <taxon>Bacteroidota</taxon>
        <taxon>Cytophagia</taxon>
        <taxon>Cytophagales</taxon>
        <taxon>Hymenobacteraceae</taxon>
        <taxon>Hymenobacter</taxon>
    </lineage>
</organism>
<dbReference type="Gene3D" id="3.30.2020.40">
    <property type="entry name" value="Uncharacterised protein PF10387, DUF2442"/>
    <property type="match status" value="1"/>
</dbReference>
<proteinExistence type="predicted"/>
<keyword evidence="2" id="KW-1185">Reference proteome</keyword>
<evidence type="ECO:0000313" key="1">
    <source>
        <dbReference type="EMBL" id="GGF27127.1"/>
    </source>
</evidence>
<dbReference type="EMBL" id="BMHT01000011">
    <property type="protein sequence ID" value="GGF27127.1"/>
    <property type="molecule type" value="Genomic_DNA"/>
</dbReference>